<dbReference type="PANTHER" id="PTHR11748">
    <property type="entry name" value="D-LACTATE DEHYDROGENASE"/>
    <property type="match status" value="1"/>
</dbReference>
<keyword evidence="1" id="KW-0285">Flavoprotein</keyword>
<dbReference type="PROSITE" id="PS51387">
    <property type="entry name" value="FAD_PCMH"/>
    <property type="match status" value="1"/>
</dbReference>
<reference evidence="4 5" key="1">
    <citation type="journal article" date="2014" name="Genome Announc.">
        <title>Draft genome sequence of the pathogenic fungus Scedosporium apiospermum.</title>
        <authorList>
            <person name="Vandeputte P."/>
            <person name="Ghamrawi S."/>
            <person name="Rechenmann M."/>
            <person name="Iltis A."/>
            <person name="Giraud S."/>
            <person name="Fleury M."/>
            <person name="Thornton C."/>
            <person name="Delhaes L."/>
            <person name="Meyer W."/>
            <person name="Papon N."/>
            <person name="Bouchara J.P."/>
        </authorList>
    </citation>
    <scope>NUCLEOTIDE SEQUENCE [LARGE SCALE GENOMIC DNA]</scope>
    <source>
        <strain evidence="4 5">IHEM 14462</strain>
    </source>
</reference>
<keyword evidence="2" id="KW-0274">FAD</keyword>
<dbReference type="KEGG" id="sapo:SAPIO_CDS8733"/>
<dbReference type="OrthoDB" id="5332616at2759"/>
<evidence type="ECO:0000256" key="1">
    <source>
        <dbReference type="ARBA" id="ARBA00022630"/>
    </source>
</evidence>
<feature type="domain" description="FAD-binding PCMH-type" evidence="3">
    <location>
        <begin position="71"/>
        <end position="257"/>
    </location>
</feature>
<dbReference type="Pfam" id="PF01565">
    <property type="entry name" value="FAD_binding_4"/>
    <property type="match status" value="1"/>
</dbReference>
<dbReference type="Proteomes" id="UP000028545">
    <property type="component" value="Unassembled WGS sequence"/>
</dbReference>
<evidence type="ECO:0000256" key="2">
    <source>
        <dbReference type="ARBA" id="ARBA00022827"/>
    </source>
</evidence>
<proteinExistence type="predicted"/>
<dbReference type="PANTHER" id="PTHR11748:SF114">
    <property type="entry name" value="ARYL-ALCOHOL OXIDASE VANILLYL-ALCOHOL OXIDASE (AFU_ORTHOLOGUE AFUA_3G09500)-RELATED"/>
    <property type="match status" value="1"/>
</dbReference>
<dbReference type="InterPro" id="IPR016167">
    <property type="entry name" value="FAD-bd_PCMH_sub1"/>
</dbReference>
<dbReference type="GO" id="GO:0005739">
    <property type="term" value="C:mitochondrion"/>
    <property type="evidence" value="ECO:0007669"/>
    <property type="project" value="TreeGrafter"/>
</dbReference>
<dbReference type="InterPro" id="IPR016164">
    <property type="entry name" value="FAD-linked_Oxase-like_C"/>
</dbReference>
<evidence type="ECO:0000313" key="5">
    <source>
        <dbReference type="Proteomes" id="UP000028545"/>
    </source>
</evidence>
<dbReference type="InterPro" id="IPR016170">
    <property type="entry name" value="Cytok_DH_C_sf"/>
</dbReference>
<keyword evidence="5" id="KW-1185">Reference proteome</keyword>
<dbReference type="GeneID" id="27727805"/>
<protein>
    <recommendedName>
        <fullName evidence="3">FAD-binding PCMH-type domain-containing protein</fullName>
    </recommendedName>
</protein>
<dbReference type="Gene3D" id="3.30.465.10">
    <property type="match status" value="1"/>
</dbReference>
<organism evidence="4 5">
    <name type="scientific">Pseudallescheria apiosperma</name>
    <name type="common">Scedosporium apiospermum</name>
    <dbReference type="NCBI Taxonomy" id="563466"/>
    <lineage>
        <taxon>Eukaryota</taxon>
        <taxon>Fungi</taxon>
        <taxon>Dikarya</taxon>
        <taxon>Ascomycota</taxon>
        <taxon>Pezizomycotina</taxon>
        <taxon>Sordariomycetes</taxon>
        <taxon>Hypocreomycetidae</taxon>
        <taxon>Microascales</taxon>
        <taxon>Microascaceae</taxon>
        <taxon>Scedosporium</taxon>
    </lineage>
</organism>
<dbReference type="InterPro" id="IPR016166">
    <property type="entry name" value="FAD-bd_PCMH"/>
</dbReference>
<dbReference type="SUPFAM" id="SSF56176">
    <property type="entry name" value="FAD-binding/transporter-associated domain-like"/>
    <property type="match status" value="1"/>
</dbReference>
<dbReference type="InterPro" id="IPR016169">
    <property type="entry name" value="FAD-bd_PCMH_sub2"/>
</dbReference>
<dbReference type="AlphaFoldDB" id="A0A084FYU5"/>
<dbReference type="SUPFAM" id="SSF55103">
    <property type="entry name" value="FAD-linked oxidases, C-terminal domain"/>
    <property type="match status" value="1"/>
</dbReference>
<dbReference type="GO" id="GO:0008720">
    <property type="term" value="F:D-lactate dehydrogenase (NAD+) activity"/>
    <property type="evidence" value="ECO:0007669"/>
    <property type="project" value="TreeGrafter"/>
</dbReference>
<sequence length="545" mass="60491">MVKFYEDRALQEKHDSTYQTLPKPVRVLPPGLDEAAFDRVLIEFLAIVGKENVASGDEVINFKDPYPLDNEAHQPSAGVCPATLEEVQAILDVCNRYVVPVWTCSQGKNFGYGGPAPRVDGSVVLSLHRMNRIIEVNEKHAYIVVEPGVTFFQMYEYLREHRSRLWISAPALGWGSIVGNTLDRGHGYLPSGDRQHFIASMEIVLANGEVMRTGQWGLKDGPATHLCSNQFGPQIHGLFLQSNLGVVTKLALHLDIAPQAMISVVVSCPEVSQIEGLIDSYEELYRERILQGHPSIHNVNHFATRFSRKYEQQTDAGPLSKTSLEKLAAKFGTGYWRSNFDLYGTKAMVNLRWERVQEVLSNNIPGCKVEHTFWEGENGGPVDQTKIGTVGAGVPAMFAAALADYNLPADGTGAGAHTDITLLLPSNGKIVHDWFVRMRKIMEDAGADPFIGCHVWDRHVLFVQEYVYDKTSASARARGREIMTAIVDEAKRSGYSTYRSHLMHMGKSPSFEAIEASIDPRGILSPGKNGIWPSKLSENFGRLKI</sequence>
<evidence type="ECO:0000259" key="3">
    <source>
        <dbReference type="PROSITE" id="PS51387"/>
    </source>
</evidence>
<dbReference type="OMA" id="ITEIGWW"/>
<dbReference type="InterPro" id="IPR006094">
    <property type="entry name" value="Oxid_FAD_bind_N"/>
</dbReference>
<dbReference type="EMBL" id="JOWA01000124">
    <property type="protein sequence ID" value="KEZ40257.1"/>
    <property type="molecule type" value="Genomic_DNA"/>
</dbReference>
<dbReference type="VEuPathDB" id="FungiDB:SAPIO_CDS8733"/>
<gene>
    <name evidence="4" type="ORF">SAPIO_CDS8733</name>
</gene>
<dbReference type="Gene3D" id="3.40.462.10">
    <property type="entry name" value="FAD-linked oxidases, C-terminal domain"/>
    <property type="match status" value="1"/>
</dbReference>
<dbReference type="GO" id="GO:0004458">
    <property type="term" value="F:D-lactate dehydrogenase (cytochrome) activity"/>
    <property type="evidence" value="ECO:0007669"/>
    <property type="project" value="TreeGrafter"/>
</dbReference>
<dbReference type="InterPro" id="IPR016171">
    <property type="entry name" value="Vanillyl_alc_oxidase_C-sub2"/>
</dbReference>
<accession>A0A084FYU5</accession>
<dbReference type="RefSeq" id="XP_016640056.1">
    <property type="nucleotide sequence ID" value="XM_016790310.1"/>
</dbReference>
<dbReference type="GO" id="GO:1903457">
    <property type="term" value="P:lactate catabolic process"/>
    <property type="evidence" value="ECO:0007669"/>
    <property type="project" value="TreeGrafter"/>
</dbReference>
<dbReference type="HOGENOM" id="CLU_024402_0_1_1"/>
<dbReference type="Gene3D" id="1.10.45.10">
    <property type="entry name" value="Vanillyl-alcohol Oxidase, Chain A, domain 4"/>
    <property type="match status" value="1"/>
</dbReference>
<comment type="caution">
    <text evidence="4">The sequence shown here is derived from an EMBL/GenBank/DDBJ whole genome shotgun (WGS) entry which is preliminary data.</text>
</comment>
<evidence type="ECO:0000313" key="4">
    <source>
        <dbReference type="EMBL" id="KEZ40257.1"/>
    </source>
</evidence>
<dbReference type="InterPro" id="IPR036318">
    <property type="entry name" value="FAD-bd_PCMH-like_sf"/>
</dbReference>
<name>A0A084FYU5_PSEDA</name>
<dbReference type="GO" id="GO:0071949">
    <property type="term" value="F:FAD binding"/>
    <property type="evidence" value="ECO:0007669"/>
    <property type="project" value="InterPro"/>
</dbReference>
<dbReference type="Gene3D" id="3.30.43.10">
    <property type="entry name" value="Uridine Diphospho-n-acetylenolpyruvylglucosamine Reductase, domain 2"/>
    <property type="match status" value="1"/>
</dbReference>